<evidence type="ECO:0000313" key="1">
    <source>
        <dbReference type="EMBL" id="KRS11515.1"/>
    </source>
</evidence>
<accession>A0A0T5NRD6</accession>
<keyword evidence="2" id="KW-1185">Reference proteome</keyword>
<name>A0A0T5NRD6_9RHOB</name>
<evidence type="ECO:0000313" key="2">
    <source>
        <dbReference type="Proteomes" id="UP000051295"/>
    </source>
</evidence>
<dbReference type="STRING" id="1641875.XM53_16380"/>
<comment type="caution">
    <text evidence="1">The sequence shown here is derived from an EMBL/GenBank/DDBJ whole genome shotgun (WGS) entry which is preliminary data.</text>
</comment>
<dbReference type="Proteomes" id="UP000051295">
    <property type="component" value="Unassembled WGS sequence"/>
</dbReference>
<dbReference type="PATRIC" id="fig|1641875.4.peg.1093"/>
<proteinExistence type="predicted"/>
<gene>
    <name evidence="1" type="ORF">XM53_16380</name>
</gene>
<sequence length="247" mass="27556">MTEFLHGQHQEGPGVLGPDAAARIKDATGLDLRADVKLDNFRAALNHLVQEASITALSADPRGQRRMLARLQKAYFDYLELARKLRDLDLYPPMPPVAWQIDTRNWLVDTNERLQKMGKRQSRPGSKSSLYPRTIGLFSAAFGAAPTIWYEKEPANASPLVRFVRALVEEARGCVEPKALGVTGNTSQERVDKLWLEQTGPAICEGLKKAKKEIRKSNENGEPGARTGSDPEWMIHAEFFSAIMGMR</sequence>
<dbReference type="AlphaFoldDB" id="A0A0T5NRD6"/>
<organism evidence="1 2">
    <name type="scientific">Roseovarius atlanticus</name>
    <dbReference type="NCBI Taxonomy" id="1641875"/>
    <lineage>
        <taxon>Bacteria</taxon>
        <taxon>Pseudomonadati</taxon>
        <taxon>Pseudomonadota</taxon>
        <taxon>Alphaproteobacteria</taxon>
        <taxon>Rhodobacterales</taxon>
        <taxon>Roseobacteraceae</taxon>
        <taxon>Roseovarius</taxon>
    </lineage>
</organism>
<reference evidence="1 2" key="1">
    <citation type="submission" date="2015-04" db="EMBL/GenBank/DDBJ databases">
        <title>The draft genome sequence of Roseovarius sp.R12b.</title>
        <authorList>
            <person name="Li G."/>
            <person name="Lai Q."/>
            <person name="Shao Z."/>
            <person name="Yan P."/>
        </authorList>
    </citation>
    <scope>NUCLEOTIDE SEQUENCE [LARGE SCALE GENOMIC DNA]</scope>
    <source>
        <strain evidence="1 2">R12B</strain>
    </source>
</reference>
<dbReference type="EMBL" id="LAXJ01000019">
    <property type="protein sequence ID" value="KRS11515.1"/>
    <property type="molecule type" value="Genomic_DNA"/>
</dbReference>
<protein>
    <submittedName>
        <fullName evidence="1">Uncharacterized protein</fullName>
    </submittedName>
</protein>
<dbReference type="RefSeq" id="WP_057795252.1">
    <property type="nucleotide sequence ID" value="NZ_LAXJ01000019.1"/>
</dbReference>